<dbReference type="Proteomes" id="UP000323930">
    <property type="component" value="Unassembled WGS sequence"/>
</dbReference>
<dbReference type="Pfam" id="PF01882">
    <property type="entry name" value="DUF58"/>
    <property type="match status" value="1"/>
</dbReference>
<evidence type="ECO:0000313" key="2">
    <source>
        <dbReference type="EMBL" id="TYA84475.1"/>
    </source>
</evidence>
<sequence>MAIVVLFCVSYFVPVVFNIAQLSILVLVVLFVLDFLLIFIGKNKLEGKRIAPDRFSNGDKNDVSIEVHNNYPFTVYLDIIDEIPQQFQIRNFQLKTSVKSRKTGKTTYSVRPTERGEYHFGHLNIYANSIIRLVAKRYKFDEGMVVPTYPSFKQLKKFELLNINKNSTDYGLKKVKRLGHTMEFEQIKEYVLGDDMRTINWKATAKKNQLMVNQFQDEKSQPVYSVIDRGRTMKMPFNGLSLLDYAINSTLVLSNIILKKHDKAGMLSFSKKINNMVVAERRTAQMQLILESLYNVKTDFFESDFGILYNNVKKHITHRSLILLYTNFETLDSLERQLPYLKGLAKSHLVVVIFFKNTELENLIQNKAETVQQVYDKVIAEKFDFEKRLIVNELKKYGIYSILTTPENLTIDTINKYLEIKARGLL</sequence>
<feature type="domain" description="DUF58" evidence="1">
    <location>
        <begin position="187"/>
        <end position="352"/>
    </location>
</feature>
<dbReference type="PANTHER" id="PTHR33608">
    <property type="entry name" value="BLL2464 PROTEIN"/>
    <property type="match status" value="1"/>
</dbReference>
<evidence type="ECO:0000313" key="3">
    <source>
        <dbReference type="Proteomes" id="UP000323930"/>
    </source>
</evidence>
<name>A0A5D0IKY2_9FLAO</name>
<dbReference type="PANTHER" id="PTHR33608:SF3">
    <property type="entry name" value="SLR2013 PROTEIN"/>
    <property type="match status" value="1"/>
</dbReference>
<dbReference type="OrthoDB" id="845740at2"/>
<protein>
    <submittedName>
        <fullName evidence="2">DUF58 domain-containing protein</fullName>
    </submittedName>
</protein>
<keyword evidence="3" id="KW-1185">Reference proteome</keyword>
<proteinExistence type="predicted"/>
<reference evidence="2 3" key="1">
    <citation type="submission" date="2019-08" db="EMBL/GenBank/DDBJ databases">
        <title>Seonamhaeicola sediminis sp. nov., isolated from marine sediment.</title>
        <authorList>
            <person name="Cao W.R."/>
        </authorList>
    </citation>
    <scope>NUCLEOTIDE SEQUENCE [LARGE SCALE GENOMIC DNA]</scope>
    <source>
        <strain evidence="2 3">B011</strain>
    </source>
</reference>
<gene>
    <name evidence="2" type="ORF">FUA24_06420</name>
</gene>
<dbReference type="InterPro" id="IPR002881">
    <property type="entry name" value="DUF58"/>
</dbReference>
<evidence type="ECO:0000259" key="1">
    <source>
        <dbReference type="Pfam" id="PF01882"/>
    </source>
</evidence>
<dbReference type="EMBL" id="VSDQ01000409">
    <property type="protein sequence ID" value="TYA84475.1"/>
    <property type="molecule type" value="Genomic_DNA"/>
</dbReference>
<dbReference type="AlphaFoldDB" id="A0A5D0IKY2"/>
<accession>A0A5D0IKY2</accession>
<organism evidence="2 3">
    <name type="scientific">Seonamhaeicola marinus</name>
    <dbReference type="NCBI Taxonomy" id="1912246"/>
    <lineage>
        <taxon>Bacteria</taxon>
        <taxon>Pseudomonadati</taxon>
        <taxon>Bacteroidota</taxon>
        <taxon>Flavobacteriia</taxon>
        <taxon>Flavobacteriales</taxon>
        <taxon>Flavobacteriaceae</taxon>
    </lineage>
</organism>
<comment type="caution">
    <text evidence="2">The sequence shown here is derived from an EMBL/GenBank/DDBJ whole genome shotgun (WGS) entry which is preliminary data.</text>
</comment>